<feature type="region of interest" description="Disordered" evidence="2">
    <location>
        <begin position="229"/>
        <end position="251"/>
    </location>
</feature>
<dbReference type="AlphaFoldDB" id="B0CT38"/>
<keyword evidence="1" id="KW-0175">Coiled coil</keyword>
<dbReference type="EMBL" id="DS547092">
    <property type="protein sequence ID" value="EDR13871.1"/>
    <property type="molecule type" value="Genomic_DNA"/>
</dbReference>
<keyword evidence="3" id="KW-1133">Transmembrane helix</keyword>
<evidence type="ECO:0000256" key="2">
    <source>
        <dbReference type="SAM" id="MobiDB-lite"/>
    </source>
</evidence>
<dbReference type="InParanoid" id="B0CT38"/>
<dbReference type="SUPFAM" id="SSF50494">
    <property type="entry name" value="Trypsin-like serine proteases"/>
    <property type="match status" value="1"/>
</dbReference>
<dbReference type="OrthoDB" id="5424209at2759"/>
<organism evidence="5">
    <name type="scientific">Laccaria bicolor (strain S238N-H82 / ATCC MYA-4686)</name>
    <name type="common">Bicoloured deceiver</name>
    <name type="synonym">Laccaria laccata var. bicolor</name>
    <dbReference type="NCBI Taxonomy" id="486041"/>
    <lineage>
        <taxon>Eukaryota</taxon>
        <taxon>Fungi</taxon>
        <taxon>Dikarya</taxon>
        <taxon>Basidiomycota</taxon>
        <taxon>Agaricomycotina</taxon>
        <taxon>Agaricomycetes</taxon>
        <taxon>Agaricomycetidae</taxon>
        <taxon>Agaricales</taxon>
        <taxon>Agaricineae</taxon>
        <taxon>Hydnangiaceae</taxon>
        <taxon>Laccaria</taxon>
    </lineage>
</organism>
<feature type="region of interest" description="Disordered" evidence="2">
    <location>
        <begin position="136"/>
        <end position="163"/>
    </location>
</feature>
<evidence type="ECO:0000256" key="1">
    <source>
        <dbReference type="SAM" id="Coils"/>
    </source>
</evidence>
<feature type="region of interest" description="Disordered" evidence="2">
    <location>
        <begin position="1"/>
        <end position="65"/>
    </location>
</feature>
<feature type="transmembrane region" description="Helical" evidence="3">
    <location>
        <begin position="765"/>
        <end position="791"/>
    </location>
</feature>
<accession>B0CT38</accession>
<keyword evidence="5" id="KW-1185">Reference proteome</keyword>
<dbReference type="Pfam" id="PF08618">
    <property type="entry name" value="Opi1"/>
    <property type="match status" value="1"/>
</dbReference>
<evidence type="ECO:0000256" key="3">
    <source>
        <dbReference type="SAM" id="Phobius"/>
    </source>
</evidence>
<dbReference type="InterPro" id="IPR009003">
    <property type="entry name" value="Peptidase_S1_PA"/>
</dbReference>
<keyword evidence="3" id="KW-0812">Transmembrane</keyword>
<feature type="compositionally biased region" description="Polar residues" evidence="2">
    <location>
        <begin position="231"/>
        <end position="251"/>
    </location>
</feature>
<feature type="compositionally biased region" description="Low complexity" evidence="2">
    <location>
        <begin position="53"/>
        <end position="64"/>
    </location>
</feature>
<dbReference type="RefSeq" id="XP_001874430.1">
    <property type="nucleotide sequence ID" value="XM_001874395.1"/>
</dbReference>
<proteinExistence type="predicted"/>
<name>B0CT38_LACBS</name>
<reference evidence="4 5" key="1">
    <citation type="journal article" date="2008" name="Nature">
        <title>The genome of Laccaria bicolor provides insights into mycorrhizal symbiosis.</title>
        <authorList>
            <person name="Martin F."/>
            <person name="Aerts A."/>
            <person name="Ahren D."/>
            <person name="Brun A."/>
            <person name="Danchin E.G.J."/>
            <person name="Duchaussoy F."/>
            <person name="Gibon J."/>
            <person name="Kohler A."/>
            <person name="Lindquist E."/>
            <person name="Pereda V."/>
            <person name="Salamov A."/>
            <person name="Shapiro H.J."/>
            <person name="Wuyts J."/>
            <person name="Blaudez D."/>
            <person name="Buee M."/>
            <person name="Brokstein P."/>
            <person name="Canbaeck B."/>
            <person name="Cohen D."/>
            <person name="Courty P.E."/>
            <person name="Coutinho P.M."/>
            <person name="Delaruelle C."/>
            <person name="Detter J.C."/>
            <person name="Deveau A."/>
            <person name="DiFazio S."/>
            <person name="Duplessis S."/>
            <person name="Fraissinet-Tachet L."/>
            <person name="Lucic E."/>
            <person name="Frey-Klett P."/>
            <person name="Fourrey C."/>
            <person name="Feussner I."/>
            <person name="Gay G."/>
            <person name="Grimwood J."/>
            <person name="Hoegger P.J."/>
            <person name="Jain P."/>
            <person name="Kilaru S."/>
            <person name="Labbe J."/>
            <person name="Lin Y.C."/>
            <person name="Legue V."/>
            <person name="Le Tacon F."/>
            <person name="Marmeisse R."/>
            <person name="Melayah D."/>
            <person name="Montanini B."/>
            <person name="Muratet M."/>
            <person name="Nehls U."/>
            <person name="Niculita-Hirzel H."/>
            <person name="Oudot-Le Secq M.P."/>
            <person name="Peter M."/>
            <person name="Quesneville H."/>
            <person name="Rajashekar B."/>
            <person name="Reich M."/>
            <person name="Rouhier N."/>
            <person name="Schmutz J."/>
            <person name="Yin T."/>
            <person name="Chalot M."/>
            <person name="Henrissat B."/>
            <person name="Kuees U."/>
            <person name="Lucas S."/>
            <person name="Van de Peer Y."/>
            <person name="Podila G.K."/>
            <person name="Polle A."/>
            <person name="Pukkila P.J."/>
            <person name="Richardson P.M."/>
            <person name="Rouze P."/>
            <person name="Sanders I.R."/>
            <person name="Stajich J.E."/>
            <person name="Tunlid A."/>
            <person name="Tuskan G."/>
            <person name="Grigoriev I.V."/>
        </authorList>
    </citation>
    <scope>NUCLEOTIDE SEQUENCE [LARGE SCALE GENOMIC DNA]</scope>
    <source>
        <strain evidence="5">S238N-H82 / ATCC MYA-4686</strain>
    </source>
</reference>
<dbReference type="KEGG" id="lbc:LACBIDRAFT_321502"/>
<feature type="transmembrane region" description="Helical" evidence="3">
    <location>
        <begin position="812"/>
        <end position="834"/>
    </location>
</feature>
<evidence type="ECO:0000313" key="5">
    <source>
        <dbReference type="Proteomes" id="UP000001194"/>
    </source>
</evidence>
<gene>
    <name evidence="4" type="ORF">LACBIDRAFT_321502</name>
</gene>
<protein>
    <submittedName>
        <fullName evidence="4">Predicted protein</fullName>
    </submittedName>
</protein>
<dbReference type="InterPro" id="IPR013927">
    <property type="entry name" value="TF_Opi1_Ccg-8"/>
</dbReference>
<evidence type="ECO:0000313" key="4">
    <source>
        <dbReference type="EMBL" id="EDR13871.1"/>
    </source>
</evidence>
<dbReference type="Proteomes" id="UP000001194">
    <property type="component" value="Unassembled WGS sequence"/>
</dbReference>
<dbReference type="GO" id="GO:0003714">
    <property type="term" value="F:transcription corepressor activity"/>
    <property type="evidence" value="ECO:0007669"/>
    <property type="project" value="InterPro"/>
</dbReference>
<dbReference type="GeneID" id="6070324"/>
<sequence length="837" mass="91784">MDRLSANDLDNQGDSVHTAVGDMRKNQCSEASSSSPPAGTLSSIPPPQPPPTLNSQPQTSPSSPRFFARMSQFPLVGSALRVYEQGKASSRVVKFGAETLEATVKAVSMPVLNRLPVNLNQLDEIACRQLNRLDMYQGPSTEEPPPSSHMPVPAKSSTLEGERGRLTLQTKSLDESPVKSWLERKSPGSSASVANFPFLNPPLIINDVPQSLPDLGNRTFKVSCEELDSPISPTDTLASPTESGYDTFDQTPLTKNYPDACTDTYSLRSGRGFLFKTGPPWIKNEEPNGPPWRCELRPVNGHLIAPIWEDVLTRIHQHLQLHSTTVPFTTVMPLAFANLGEAKPFCPLVVVIGVEPSKVAFEDAKAEAESVKVILAEADFDVEVAIWEFESFLFGAHLPALDPVLHKTLSKVYLPFTSTLGIPVAPLKQATCEGSLGLFLMHGEDLLALTAAHVAHPPPKFTDNRRLSVISAEKHHEDIILLGTDSYNRAVLDIREKFLILRQTIQAEQNKIHSLQAKLDNGEADEDETIRGDIRASEENIKNWEESMMRLDQLANRAATMFAPRSRCIGRVVYADSIKASSNGPDACTWDWAVIGLRKDAFGADFKGNTMFIGDKLDEKTFLKTMFPDPSDRRDYGYPPHGLLRIKGVVPLDEIRSPTQLNAMGEPAMAVIKTGRSTGTTVGWISGLRSLVRYYQHIDTHFTTRELTIVPHNKRPLLGPFSSDGDSGSIIVERGGRIVGLLTGGGGVTDSTDVTYATPYCLCTFLLVLMFVYPFCFSLHLLVIHLVIVNFDGDIADSPKFVSPTSMPFSSSPTFSSINSTVLFVALSMPLILYKLG</sequence>
<keyword evidence="3" id="KW-0472">Membrane</keyword>
<feature type="compositionally biased region" description="Low complexity" evidence="2">
    <location>
        <begin position="31"/>
        <end position="43"/>
    </location>
</feature>
<feature type="coiled-coil region" evidence="1">
    <location>
        <begin position="505"/>
        <end position="554"/>
    </location>
</feature>
<dbReference type="HOGENOM" id="CLU_339490_0_0_1"/>